<dbReference type="EMBL" id="JAEHOC010000011">
    <property type="protein sequence ID" value="KAG2437322.1"/>
    <property type="molecule type" value="Genomic_DNA"/>
</dbReference>
<organism evidence="2 3">
    <name type="scientific">Chlamydomonas incerta</name>
    <dbReference type="NCBI Taxonomy" id="51695"/>
    <lineage>
        <taxon>Eukaryota</taxon>
        <taxon>Viridiplantae</taxon>
        <taxon>Chlorophyta</taxon>
        <taxon>core chlorophytes</taxon>
        <taxon>Chlorophyceae</taxon>
        <taxon>CS clade</taxon>
        <taxon>Chlamydomonadales</taxon>
        <taxon>Chlamydomonadaceae</taxon>
        <taxon>Chlamydomonas</taxon>
    </lineage>
</organism>
<feature type="region of interest" description="Disordered" evidence="1">
    <location>
        <begin position="663"/>
        <end position="690"/>
    </location>
</feature>
<reference evidence="2" key="1">
    <citation type="journal article" date="2020" name="bioRxiv">
        <title>Comparative genomics of Chlamydomonas.</title>
        <authorList>
            <person name="Craig R.J."/>
            <person name="Hasan A.R."/>
            <person name="Ness R.W."/>
            <person name="Keightley P.D."/>
        </authorList>
    </citation>
    <scope>NUCLEOTIDE SEQUENCE</scope>
    <source>
        <strain evidence="2">SAG 7.73</strain>
    </source>
</reference>
<dbReference type="OrthoDB" id="551873at2759"/>
<gene>
    <name evidence="2" type="ORF">HXX76_005979</name>
</gene>
<protein>
    <submittedName>
        <fullName evidence="2">Uncharacterized protein</fullName>
    </submittedName>
</protein>
<keyword evidence="3" id="KW-1185">Reference proteome</keyword>
<feature type="region of interest" description="Disordered" evidence="1">
    <location>
        <begin position="218"/>
        <end position="268"/>
    </location>
</feature>
<evidence type="ECO:0000313" key="2">
    <source>
        <dbReference type="EMBL" id="KAG2437322.1"/>
    </source>
</evidence>
<evidence type="ECO:0000313" key="3">
    <source>
        <dbReference type="Proteomes" id="UP000650467"/>
    </source>
</evidence>
<evidence type="ECO:0000256" key="1">
    <source>
        <dbReference type="SAM" id="MobiDB-lite"/>
    </source>
</evidence>
<accession>A0A835W1P9</accession>
<name>A0A835W1P9_CHLIN</name>
<comment type="caution">
    <text evidence="2">The sequence shown here is derived from an EMBL/GenBank/DDBJ whole genome shotgun (WGS) entry which is preliminary data.</text>
</comment>
<feature type="compositionally biased region" description="Low complexity" evidence="1">
    <location>
        <begin position="227"/>
        <end position="268"/>
    </location>
</feature>
<dbReference type="AlphaFoldDB" id="A0A835W1P9"/>
<proteinExistence type="predicted"/>
<feature type="region of interest" description="Disordered" evidence="1">
    <location>
        <begin position="472"/>
        <end position="491"/>
    </location>
</feature>
<dbReference type="InterPro" id="IPR003903">
    <property type="entry name" value="UIM_dom"/>
</dbReference>
<feature type="compositionally biased region" description="Low complexity" evidence="1">
    <location>
        <begin position="472"/>
        <end position="482"/>
    </location>
</feature>
<dbReference type="PROSITE" id="PS50330">
    <property type="entry name" value="UIM"/>
    <property type="match status" value="1"/>
</dbReference>
<sequence>MSVAGLTEFEDTYEADLAKAIEASLQEAPASGGSGNPAWDALLAASQAVAAGGGGAAATAAAGRASPVLMLPAPPPRLGGALASRLGDVDEDDDDFQRQLAAAMAASIQSAEEDSHRRKYGLPAAAPHAAALPSIFPGMGGGAGAFNATALLPGNSSVFAAWATEGPAARPADALPAAAGVGSAASGVLGAAFQRGGLHDAARQSSAPVPGLALVPSLLAGPPPGSPTSSTAASAGGSGPSSPVFAPPFASQHTAPHQAARHAAAAIPPRPAGAAAAAAAAASLLLSASPGKHGRTPSHSSLPEAIQPHMKRSRPASDSGAGNGVSAFGAGAGLQATAESSGAYGGLGGRNGGAGVGAGAARATSSGLSGQIAARRLGGGDAADSCARGGGGGVRGTWTDLRGRCASVVAADLLAGAHGESPPTRPASAASGCNPSALAEAAAAVSLAPLDLPAATSVPSGSLAPASLLFPQQHQQHAQMQQLERSGSVADGGSGLRGAVAALDLSRPAVPLEQLLHPPQAQSHHPHPHAVELRVPARRAASLTTGLHATAAPAVAEPMPMDTGGLQHPPAAAPAAADGAADRRLLQHQRVWWWLGPSQAQLGRVISIDRRSTPLLYSVRLDAPAGGGEGEVVIATADCLLPFIMYGEAVMCRLEEATPDLAPASAGEGQDAVQAAGTVGGEEASTPPHFSSAVPRSCAWARGVLQHCVFDGPVPAVHVLLQQPNGAVPLPCTVPYAAVVPCADAAEGSGSSRSVPDEAVGGAGMGVGGWELQRYDSMIGPQPAFGVPAVALEPVTSWVRRDHWLAACGVRMMQR</sequence>
<feature type="region of interest" description="Disordered" evidence="1">
    <location>
        <begin position="288"/>
        <end position="324"/>
    </location>
</feature>
<dbReference type="Proteomes" id="UP000650467">
    <property type="component" value="Unassembled WGS sequence"/>
</dbReference>